<reference evidence="2" key="1">
    <citation type="submission" date="2022-03" db="EMBL/GenBank/DDBJ databases">
        <authorList>
            <person name="Vrbovska V."/>
            <person name="Kovarovic V."/>
            <person name="Botka T."/>
            <person name="Pantucek R."/>
        </authorList>
    </citation>
    <scope>NUCLEOTIDE SEQUENCE</scope>
    <source>
        <strain evidence="2">CCM 2609</strain>
    </source>
</reference>
<organism evidence="2 3">
    <name type="scientific">Macrococcus armenti</name>
    <dbReference type="NCBI Taxonomy" id="2875764"/>
    <lineage>
        <taxon>Bacteria</taxon>
        <taxon>Bacillati</taxon>
        <taxon>Bacillota</taxon>
        <taxon>Bacilli</taxon>
        <taxon>Bacillales</taxon>
        <taxon>Staphylococcaceae</taxon>
        <taxon>Macrococcus</taxon>
    </lineage>
</organism>
<dbReference type="RefSeq" id="WP_243364944.1">
    <property type="nucleotide sequence ID" value="NZ_CP094348.1"/>
</dbReference>
<dbReference type="SUPFAM" id="SSF54593">
    <property type="entry name" value="Glyoxalase/Bleomycin resistance protein/Dihydroxybiphenyl dioxygenase"/>
    <property type="match status" value="1"/>
</dbReference>
<protein>
    <recommendedName>
        <fullName evidence="1">Glyoxalase/fosfomycin resistance/dioxygenase domain-containing protein</fullName>
    </recommendedName>
</protein>
<evidence type="ECO:0000259" key="1">
    <source>
        <dbReference type="Pfam" id="PF00903"/>
    </source>
</evidence>
<reference evidence="2" key="2">
    <citation type="submission" date="2022-04" db="EMBL/GenBank/DDBJ databases">
        <title>Antimicrobial genetic elements in methicillin-resistant Macrococcus armenti.</title>
        <authorList>
            <person name="Keller J.E."/>
            <person name="Schwendener S."/>
            <person name="Pantucek R."/>
            <person name="Perreten V."/>
        </authorList>
    </citation>
    <scope>NUCLEOTIDE SEQUENCE</scope>
    <source>
        <strain evidence="2">CCM 2609</strain>
    </source>
</reference>
<dbReference type="InterPro" id="IPR004360">
    <property type="entry name" value="Glyas_Fos-R_dOase_dom"/>
</dbReference>
<dbReference type="EMBL" id="CP094348">
    <property type="protein sequence ID" value="UOB19525.1"/>
    <property type="molecule type" value="Genomic_DNA"/>
</dbReference>
<dbReference type="Pfam" id="PF00903">
    <property type="entry name" value="Glyoxalase"/>
    <property type="match status" value="1"/>
</dbReference>
<dbReference type="Gene3D" id="3.10.180.10">
    <property type="entry name" value="2,3-Dihydroxybiphenyl 1,2-Dioxygenase, domain 1"/>
    <property type="match status" value="1"/>
</dbReference>
<name>A0ABY3ZRL9_9STAP</name>
<keyword evidence="3" id="KW-1185">Reference proteome</keyword>
<proteinExistence type="predicted"/>
<dbReference type="Proteomes" id="UP000830343">
    <property type="component" value="Chromosome"/>
</dbReference>
<dbReference type="InterPro" id="IPR029068">
    <property type="entry name" value="Glyas_Bleomycin-R_OHBP_Dase"/>
</dbReference>
<dbReference type="PANTHER" id="PTHR36503:SF2">
    <property type="entry name" value="BLR2408 PROTEIN"/>
    <property type="match status" value="1"/>
</dbReference>
<evidence type="ECO:0000313" key="3">
    <source>
        <dbReference type="Proteomes" id="UP000830343"/>
    </source>
</evidence>
<gene>
    <name evidence="2" type="ORF">MRZ06_05550</name>
</gene>
<accession>A0ABY3ZRL9</accession>
<feature type="domain" description="Glyoxalase/fosfomycin resistance/dioxygenase" evidence="1">
    <location>
        <begin position="6"/>
        <end position="122"/>
    </location>
</feature>
<evidence type="ECO:0000313" key="2">
    <source>
        <dbReference type="EMBL" id="UOB19525.1"/>
    </source>
</evidence>
<sequence length="126" mass="14137">MSNYWLNLPVSNVAQALNFYRAIGFEIIEERSNNETIGAFKIGDQTICVFRKDVIEGFIGTKVKSISDKPEMIVSFNFSNNESVDALNHYVKTAGGSVLAEPSMKNGYYGMMFTDLDGHYFNVIVM</sequence>
<dbReference type="PANTHER" id="PTHR36503">
    <property type="entry name" value="BLR2520 PROTEIN"/>
    <property type="match status" value="1"/>
</dbReference>